<feature type="region of interest" description="Disordered" evidence="1">
    <location>
        <begin position="27"/>
        <end position="50"/>
    </location>
</feature>
<protein>
    <submittedName>
        <fullName evidence="3">Uncharacterized protein</fullName>
    </submittedName>
</protein>
<organism evidence="3 4">
    <name type="scientific">Blastomyces percursus</name>
    <dbReference type="NCBI Taxonomy" id="1658174"/>
    <lineage>
        <taxon>Eukaryota</taxon>
        <taxon>Fungi</taxon>
        <taxon>Dikarya</taxon>
        <taxon>Ascomycota</taxon>
        <taxon>Pezizomycotina</taxon>
        <taxon>Eurotiomycetes</taxon>
        <taxon>Eurotiomycetidae</taxon>
        <taxon>Onygenales</taxon>
        <taxon>Ajellomycetaceae</taxon>
        <taxon>Blastomyces</taxon>
    </lineage>
</organism>
<feature type="chain" id="PRO_5013108857" evidence="2">
    <location>
        <begin position="23"/>
        <end position="103"/>
    </location>
</feature>
<evidence type="ECO:0000313" key="4">
    <source>
        <dbReference type="Proteomes" id="UP000242791"/>
    </source>
</evidence>
<dbReference type="OrthoDB" id="10400829at2759"/>
<proteinExistence type="predicted"/>
<name>A0A1J9PSG6_9EURO</name>
<reference evidence="3 4" key="1">
    <citation type="submission" date="2015-08" db="EMBL/GenBank/DDBJ databases">
        <title>Emmonsia species relationships and genome sequence.</title>
        <authorList>
            <person name="Cuomo C.A."/>
            <person name="Schwartz I.S."/>
            <person name="Kenyon C."/>
            <person name="De Hoog G.S."/>
            <person name="Govender N.P."/>
            <person name="Botha A."/>
            <person name="Moreno L."/>
            <person name="De Vries M."/>
            <person name="Munoz J.F."/>
            <person name="Stielow J.B."/>
        </authorList>
    </citation>
    <scope>NUCLEOTIDE SEQUENCE [LARGE SCALE GENOMIC DNA]</scope>
    <source>
        <strain evidence="3 4">EI222</strain>
    </source>
</reference>
<gene>
    <name evidence="3" type="ORF">ACJ73_09692</name>
</gene>
<sequence length="103" mass="11437">MKLLTLTLSLFGASMLTPVVMGTAVDAQPNATPTVPLNEPPGEDGPHPPRRHWCAETFTCQTDEDCRKNPDCLSKVSYASQIFCGTLLFPHSCWYEARWPERG</sequence>
<evidence type="ECO:0000313" key="3">
    <source>
        <dbReference type="EMBL" id="OJD10803.1"/>
    </source>
</evidence>
<keyword evidence="4" id="KW-1185">Reference proteome</keyword>
<accession>A0A1J9PSG6</accession>
<dbReference type="VEuPathDB" id="FungiDB:ACJ73_09692"/>
<comment type="caution">
    <text evidence="3">The sequence shown here is derived from an EMBL/GenBank/DDBJ whole genome shotgun (WGS) entry which is preliminary data.</text>
</comment>
<feature type="signal peptide" evidence="2">
    <location>
        <begin position="1"/>
        <end position="22"/>
    </location>
</feature>
<keyword evidence="2" id="KW-0732">Signal</keyword>
<evidence type="ECO:0000256" key="2">
    <source>
        <dbReference type="SAM" id="SignalP"/>
    </source>
</evidence>
<evidence type="ECO:0000256" key="1">
    <source>
        <dbReference type="SAM" id="MobiDB-lite"/>
    </source>
</evidence>
<dbReference type="AlphaFoldDB" id="A0A1J9PSG6"/>
<dbReference type="EMBL" id="LGTZ01002886">
    <property type="protein sequence ID" value="OJD10803.1"/>
    <property type="molecule type" value="Genomic_DNA"/>
</dbReference>
<dbReference type="Proteomes" id="UP000242791">
    <property type="component" value="Unassembled WGS sequence"/>
</dbReference>